<dbReference type="SUPFAM" id="SSF53850">
    <property type="entry name" value="Periplasmic binding protein-like II"/>
    <property type="match status" value="1"/>
</dbReference>
<keyword evidence="4" id="KW-1185">Reference proteome</keyword>
<feature type="domain" description="Solute-binding protein family 3/N-terminal" evidence="2">
    <location>
        <begin position="25"/>
        <end position="98"/>
    </location>
</feature>
<feature type="signal peptide" evidence="1">
    <location>
        <begin position="1"/>
        <end position="17"/>
    </location>
</feature>
<gene>
    <name evidence="3" type="ORF">R0G64_03585</name>
</gene>
<feature type="chain" id="PRO_5045843668" evidence="1">
    <location>
        <begin position="18"/>
        <end position="229"/>
    </location>
</feature>
<evidence type="ECO:0000313" key="3">
    <source>
        <dbReference type="EMBL" id="MDV3438512.1"/>
    </source>
</evidence>
<dbReference type="PANTHER" id="PTHR38834:SF3">
    <property type="entry name" value="SOLUTE-BINDING PROTEIN FAMILY 3_N-TERMINAL DOMAIN-CONTAINING PROTEIN"/>
    <property type="match status" value="1"/>
</dbReference>
<comment type="caution">
    <text evidence="3">The sequence shown here is derived from an EMBL/GenBank/DDBJ whole genome shotgun (WGS) entry which is preliminary data.</text>
</comment>
<dbReference type="EMBL" id="JAWJUL010000009">
    <property type="protein sequence ID" value="MDV3438512.1"/>
    <property type="molecule type" value="Genomic_DNA"/>
</dbReference>
<dbReference type="Pfam" id="PF00497">
    <property type="entry name" value="SBP_bac_3"/>
    <property type="match status" value="1"/>
</dbReference>
<reference evidence="3 4" key="1">
    <citation type="submission" date="2023-10" db="EMBL/GenBank/DDBJ databases">
        <title>Pseudomonas otitidis isolated from a paediatric patient with cystic fibrosis in Chile.</title>
        <authorList>
            <person name="Amsteins-Romero L."/>
            <person name="Opazo-Capurro A."/>
            <person name="Matus-Kohler M."/>
            <person name="Gonzalez-Rocha G."/>
        </authorList>
    </citation>
    <scope>NUCLEOTIDE SEQUENCE [LARGE SCALE GENOMIC DNA]</scope>
    <source>
        <strain evidence="3 4">P-714</strain>
    </source>
</reference>
<dbReference type="InterPro" id="IPR001638">
    <property type="entry name" value="Solute-binding_3/MltF_N"/>
</dbReference>
<dbReference type="PANTHER" id="PTHR38834">
    <property type="entry name" value="PERIPLASMIC SUBSTRATE BINDING PROTEIN FAMILY 3"/>
    <property type="match status" value="1"/>
</dbReference>
<accession>A0ABU3XKN4</accession>
<organism evidence="3 4">
    <name type="scientific">Metapseudomonas otitidis</name>
    <dbReference type="NCBI Taxonomy" id="319939"/>
    <lineage>
        <taxon>Bacteria</taxon>
        <taxon>Pseudomonadati</taxon>
        <taxon>Pseudomonadota</taxon>
        <taxon>Gammaproteobacteria</taxon>
        <taxon>Pseudomonadales</taxon>
        <taxon>Pseudomonadaceae</taxon>
        <taxon>Metapseudomonas</taxon>
    </lineage>
</organism>
<evidence type="ECO:0000259" key="2">
    <source>
        <dbReference type="Pfam" id="PF00497"/>
    </source>
</evidence>
<dbReference type="RefSeq" id="WP_309040010.1">
    <property type="nucleotide sequence ID" value="NZ_CP133395.1"/>
</dbReference>
<evidence type="ECO:0000313" key="4">
    <source>
        <dbReference type="Proteomes" id="UP001273935"/>
    </source>
</evidence>
<protein>
    <submittedName>
        <fullName evidence="3">Transporter substrate-binding domain-containing protein</fullName>
    </submittedName>
</protein>
<keyword evidence="1" id="KW-0732">Signal</keyword>
<dbReference type="Proteomes" id="UP001273935">
    <property type="component" value="Unassembled WGS sequence"/>
</dbReference>
<evidence type="ECO:0000256" key="1">
    <source>
        <dbReference type="SAM" id="SignalP"/>
    </source>
</evidence>
<name>A0ABU3XKN4_9GAMM</name>
<proteinExistence type="predicted"/>
<sequence length="229" mass="25607">MRVVLLSVLLFAAQLSAEPLRLLTHDLPPYSFIDERGKADGLAIRPVQCALEKMGVDFSIQFVPWKRAQSMVQEGIADAFIGASRSAERDAYATLSTTIAPQEWCWFLLTGNASDPRSEEFRAHSKVSSFIGANMQDWLQQNGYHAEVVPATNQQLLQMLLSKRLDAILANNLVMTELLRENNAEADVRSVLQLDKPLDVYFSHRALKALPGDFIERFNRAVEACQLGT</sequence>
<dbReference type="Gene3D" id="3.40.190.10">
    <property type="entry name" value="Periplasmic binding protein-like II"/>
    <property type="match status" value="2"/>
</dbReference>